<protein>
    <submittedName>
        <fullName evidence="7">4-hydroxy-tetrahydrodipicolinate synthase</fullName>
    </submittedName>
</protein>
<evidence type="ECO:0000256" key="2">
    <source>
        <dbReference type="ARBA" id="ARBA00023239"/>
    </source>
</evidence>
<dbReference type="InterPro" id="IPR013785">
    <property type="entry name" value="Aldolase_TIM"/>
</dbReference>
<feature type="active site" description="Proton donor/acceptor" evidence="5">
    <location>
        <position position="132"/>
    </location>
</feature>
<sequence>MFKGVIPAIVTPMQQDGSFDPGAMAEQVARHLDAGAGGIFCGGTNGEFYALSRAELVEVAEATVSAARGSKVIAGTAFGAVADTAELTRAYAEVGVDAVSMLTPYFVDVTQEGMAEYFEAVADASALPLVLYNIPGKARNDLEAETVGRLAKHENIAAIKDSSGKLDKVKGFAAQPGIQTMTGSDGLILAGLELGLEGFVSGFSNVAPAHVYGIVKAYRDGRVEEARAHQEAVGILRDMLAYGNPGTVTKRSAALQGEQVGPSRAPCRVAPGEIDDALIEIMARAGITVEAAA</sequence>
<evidence type="ECO:0000256" key="5">
    <source>
        <dbReference type="PIRSR" id="PIRSR001365-1"/>
    </source>
</evidence>
<feature type="active site" description="Schiff-base intermediate with substrate" evidence="5">
    <location>
        <position position="160"/>
    </location>
</feature>
<evidence type="ECO:0000256" key="1">
    <source>
        <dbReference type="ARBA" id="ARBA00007592"/>
    </source>
</evidence>
<dbReference type="PIRSF" id="PIRSF001365">
    <property type="entry name" value="DHDPS"/>
    <property type="match status" value="1"/>
</dbReference>
<dbReference type="SUPFAM" id="SSF51569">
    <property type="entry name" value="Aldolase"/>
    <property type="match status" value="1"/>
</dbReference>
<organism evidence="7 8">
    <name type="scientific">Aliiruegeria haliotis</name>
    <dbReference type="NCBI Taxonomy" id="1280846"/>
    <lineage>
        <taxon>Bacteria</taxon>
        <taxon>Pseudomonadati</taxon>
        <taxon>Pseudomonadota</taxon>
        <taxon>Alphaproteobacteria</taxon>
        <taxon>Rhodobacterales</taxon>
        <taxon>Roseobacteraceae</taxon>
        <taxon>Aliiruegeria</taxon>
    </lineage>
</organism>
<name>A0A2T0RG00_9RHOB</name>
<dbReference type="OrthoDB" id="9782828at2"/>
<evidence type="ECO:0000313" key="8">
    <source>
        <dbReference type="Proteomes" id="UP000239480"/>
    </source>
</evidence>
<keyword evidence="2 4" id="KW-0456">Lyase</keyword>
<dbReference type="InterPro" id="IPR002220">
    <property type="entry name" value="DapA-like"/>
</dbReference>
<dbReference type="PANTHER" id="PTHR12128:SF66">
    <property type="entry name" value="4-HYDROXY-2-OXOGLUTARATE ALDOLASE, MITOCHONDRIAL"/>
    <property type="match status" value="1"/>
</dbReference>
<dbReference type="RefSeq" id="WP_106208012.1">
    <property type="nucleotide sequence ID" value="NZ_PVTD01000015.1"/>
</dbReference>
<dbReference type="PROSITE" id="PS00666">
    <property type="entry name" value="DHDPS_2"/>
    <property type="match status" value="1"/>
</dbReference>
<reference evidence="7 8" key="1">
    <citation type="submission" date="2018-03" db="EMBL/GenBank/DDBJ databases">
        <title>Genomic Encyclopedia of Archaeal and Bacterial Type Strains, Phase II (KMG-II): from individual species to whole genera.</title>
        <authorList>
            <person name="Goeker M."/>
        </authorList>
    </citation>
    <scope>NUCLEOTIDE SEQUENCE [LARGE SCALE GENOMIC DNA]</scope>
    <source>
        <strain evidence="7 8">DSM 29328</strain>
    </source>
</reference>
<dbReference type="InterPro" id="IPR020625">
    <property type="entry name" value="Schiff_base-form_aldolases_AS"/>
</dbReference>
<dbReference type="Proteomes" id="UP000239480">
    <property type="component" value="Unassembled WGS sequence"/>
</dbReference>
<dbReference type="PANTHER" id="PTHR12128">
    <property type="entry name" value="DIHYDRODIPICOLINATE SYNTHASE"/>
    <property type="match status" value="1"/>
</dbReference>
<comment type="similarity">
    <text evidence="1 4">Belongs to the DapA family.</text>
</comment>
<dbReference type="GO" id="GO:0044281">
    <property type="term" value="P:small molecule metabolic process"/>
    <property type="evidence" value="ECO:0007669"/>
    <property type="project" value="UniProtKB-ARBA"/>
</dbReference>
<comment type="caution">
    <text evidence="7">The sequence shown here is derived from an EMBL/GenBank/DDBJ whole genome shotgun (WGS) entry which is preliminary data.</text>
</comment>
<dbReference type="CDD" id="cd00408">
    <property type="entry name" value="DHDPS-like"/>
    <property type="match status" value="1"/>
</dbReference>
<dbReference type="AlphaFoldDB" id="A0A2T0RG00"/>
<evidence type="ECO:0000256" key="4">
    <source>
        <dbReference type="PIRNR" id="PIRNR001365"/>
    </source>
</evidence>
<proteinExistence type="inferred from homology"/>
<dbReference type="Pfam" id="PF00701">
    <property type="entry name" value="DHDPS"/>
    <property type="match status" value="1"/>
</dbReference>
<dbReference type="PRINTS" id="PR00146">
    <property type="entry name" value="DHPICSNTHASE"/>
</dbReference>
<dbReference type="SMART" id="SM01130">
    <property type="entry name" value="DHDPS"/>
    <property type="match status" value="1"/>
</dbReference>
<dbReference type="EMBL" id="PVTD01000015">
    <property type="protein sequence ID" value="PRY20077.1"/>
    <property type="molecule type" value="Genomic_DNA"/>
</dbReference>
<evidence type="ECO:0000313" key="7">
    <source>
        <dbReference type="EMBL" id="PRY20077.1"/>
    </source>
</evidence>
<evidence type="ECO:0000256" key="6">
    <source>
        <dbReference type="PIRSR" id="PIRSR001365-2"/>
    </source>
</evidence>
<keyword evidence="3" id="KW-0704">Schiff base</keyword>
<gene>
    <name evidence="7" type="ORF">CLV78_11526</name>
</gene>
<dbReference type="GO" id="GO:0008840">
    <property type="term" value="F:4-hydroxy-tetrahydrodipicolinate synthase activity"/>
    <property type="evidence" value="ECO:0007669"/>
    <property type="project" value="TreeGrafter"/>
</dbReference>
<feature type="binding site" evidence="6">
    <location>
        <position position="200"/>
    </location>
    <ligand>
        <name>pyruvate</name>
        <dbReference type="ChEBI" id="CHEBI:15361"/>
    </ligand>
</feature>
<keyword evidence="8" id="KW-1185">Reference proteome</keyword>
<evidence type="ECO:0000256" key="3">
    <source>
        <dbReference type="ARBA" id="ARBA00023270"/>
    </source>
</evidence>
<accession>A0A2T0RG00</accession>
<dbReference type="Gene3D" id="3.20.20.70">
    <property type="entry name" value="Aldolase class I"/>
    <property type="match status" value="1"/>
</dbReference>